<evidence type="ECO:0000256" key="1">
    <source>
        <dbReference type="ARBA" id="ARBA00022737"/>
    </source>
</evidence>
<evidence type="ECO:0000313" key="7">
    <source>
        <dbReference type="Proteomes" id="UP001371456"/>
    </source>
</evidence>
<evidence type="ECO:0000313" key="6">
    <source>
        <dbReference type="EMBL" id="KAK6781765.1"/>
    </source>
</evidence>
<proteinExistence type="inferred from homology"/>
<feature type="domain" description="EF-hand" evidence="5">
    <location>
        <begin position="145"/>
        <end position="180"/>
    </location>
</feature>
<reference evidence="6 7" key="1">
    <citation type="submission" date="2024-02" db="EMBL/GenBank/DDBJ databases">
        <title>de novo genome assembly of Solanum bulbocastanum strain 11H21.</title>
        <authorList>
            <person name="Hosaka A.J."/>
        </authorList>
    </citation>
    <scope>NUCLEOTIDE SEQUENCE [LARGE SCALE GENOMIC DNA]</scope>
    <source>
        <tissue evidence="6">Young leaves</tissue>
    </source>
</reference>
<dbReference type="CDD" id="cd00051">
    <property type="entry name" value="EFh"/>
    <property type="match status" value="1"/>
</dbReference>
<keyword evidence="4" id="KW-0479">Metal-binding</keyword>
<dbReference type="InterPro" id="IPR002048">
    <property type="entry name" value="EF_hand_dom"/>
</dbReference>
<organism evidence="6 7">
    <name type="scientific">Solanum bulbocastanum</name>
    <name type="common">Wild potato</name>
    <dbReference type="NCBI Taxonomy" id="147425"/>
    <lineage>
        <taxon>Eukaryota</taxon>
        <taxon>Viridiplantae</taxon>
        <taxon>Streptophyta</taxon>
        <taxon>Embryophyta</taxon>
        <taxon>Tracheophyta</taxon>
        <taxon>Spermatophyta</taxon>
        <taxon>Magnoliopsida</taxon>
        <taxon>eudicotyledons</taxon>
        <taxon>Gunneridae</taxon>
        <taxon>Pentapetalae</taxon>
        <taxon>asterids</taxon>
        <taxon>lamiids</taxon>
        <taxon>Solanales</taxon>
        <taxon>Solanaceae</taxon>
        <taxon>Solanoideae</taxon>
        <taxon>Solaneae</taxon>
        <taxon>Solanum</taxon>
    </lineage>
</organism>
<dbReference type="InterPro" id="IPR018247">
    <property type="entry name" value="EF_Hand_1_Ca_BS"/>
</dbReference>
<evidence type="ECO:0000256" key="2">
    <source>
        <dbReference type="ARBA" id="ARBA00022837"/>
    </source>
</evidence>
<comment type="subunit">
    <text evidence="4">Homodimer. Interacts with CIPK.</text>
</comment>
<comment type="subcellular location">
    <subcellularLocation>
        <location evidence="4">Membrane</location>
    </subcellularLocation>
</comment>
<dbReference type="GO" id="GO:0019722">
    <property type="term" value="P:calcium-mediated signaling"/>
    <property type="evidence" value="ECO:0007669"/>
    <property type="project" value="UniProtKB-UniRule"/>
</dbReference>
<dbReference type="EMBL" id="JBANQN010000008">
    <property type="protein sequence ID" value="KAK6781765.1"/>
    <property type="molecule type" value="Genomic_DNA"/>
</dbReference>
<dbReference type="PANTHER" id="PTHR23056:SF108">
    <property type="entry name" value="CALCINEURIN B-LIKE PROTEIN 5"/>
    <property type="match status" value="1"/>
</dbReference>
<dbReference type="PANTHER" id="PTHR23056">
    <property type="entry name" value="CALCINEURIN B"/>
    <property type="match status" value="1"/>
</dbReference>
<keyword evidence="2 4" id="KW-0106">Calcium</keyword>
<dbReference type="AlphaFoldDB" id="A0AAN8Y6M8"/>
<gene>
    <name evidence="6" type="ORF">RDI58_019561</name>
</gene>
<dbReference type="Pfam" id="PF13499">
    <property type="entry name" value="EF-hand_7"/>
    <property type="match status" value="1"/>
</dbReference>
<evidence type="ECO:0000259" key="5">
    <source>
        <dbReference type="PROSITE" id="PS50222"/>
    </source>
</evidence>
<evidence type="ECO:0000256" key="4">
    <source>
        <dbReference type="RuleBase" id="RU369080"/>
    </source>
</evidence>
<name>A0AAN8Y6M8_SOLBU</name>
<dbReference type="PRINTS" id="PR00450">
    <property type="entry name" value="RECOVERIN"/>
</dbReference>
<comment type="caution">
    <text evidence="6">The sequence shown here is derived from an EMBL/GenBank/DDBJ whole genome shotgun (WGS) entry which is preliminary data.</text>
</comment>
<keyword evidence="4" id="KW-0472">Membrane</keyword>
<sequence>MGCALRKQERINEDQALLAAQTHFSLEDVKSLTELFRKLSCSICNDGFISKEEFQLGLFRDNRKHSPFSDRMFNLFDSNKDGLIDVGEFIRTLSIFHPNASQAEKIAFAFKLYDIWQTGFIGREEVKELIFGLLYESELILTDDIVEVIINKTIEDADSKGDGKIDIEEWNNFVAHNPSLLKNMTIPYLKDITVAFPNFVVNTQKNDEIYKDF</sequence>
<dbReference type="Proteomes" id="UP001371456">
    <property type="component" value="Unassembled WGS sequence"/>
</dbReference>
<dbReference type="GO" id="GO:0005509">
    <property type="term" value="F:calcium ion binding"/>
    <property type="evidence" value="ECO:0007669"/>
    <property type="project" value="UniProtKB-UniRule"/>
</dbReference>
<dbReference type="GO" id="GO:0019900">
    <property type="term" value="F:kinase binding"/>
    <property type="evidence" value="ECO:0007669"/>
    <property type="project" value="UniProtKB-UniRule"/>
</dbReference>
<dbReference type="GO" id="GO:0016020">
    <property type="term" value="C:membrane"/>
    <property type="evidence" value="ECO:0007669"/>
    <property type="project" value="UniProtKB-SubCell"/>
</dbReference>
<dbReference type="InterPro" id="IPR045198">
    <property type="entry name" value="CNBL1-10"/>
</dbReference>
<feature type="domain" description="EF-hand" evidence="5">
    <location>
        <begin position="101"/>
        <end position="136"/>
    </location>
</feature>
<dbReference type="SMART" id="SM00054">
    <property type="entry name" value="EFh"/>
    <property type="match status" value="4"/>
</dbReference>
<accession>A0AAN8Y6M8</accession>
<feature type="domain" description="EF-hand" evidence="5">
    <location>
        <begin position="64"/>
        <end position="99"/>
    </location>
</feature>
<dbReference type="FunFam" id="1.10.238.10:FF:000073">
    <property type="entry name" value="calcineurin B-like protein 3"/>
    <property type="match status" value="1"/>
</dbReference>
<dbReference type="SUPFAM" id="SSF47473">
    <property type="entry name" value="EF-hand"/>
    <property type="match status" value="1"/>
</dbReference>
<evidence type="ECO:0000256" key="3">
    <source>
        <dbReference type="ARBA" id="ARBA00023774"/>
    </source>
</evidence>
<keyword evidence="7" id="KW-1185">Reference proteome</keyword>
<dbReference type="PROSITE" id="PS00018">
    <property type="entry name" value="EF_HAND_1"/>
    <property type="match status" value="1"/>
</dbReference>
<comment type="similarity">
    <text evidence="3 4">Belongs to the calcineurin regulatory subunit family.</text>
</comment>
<dbReference type="InterPro" id="IPR011992">
    <property type="entry name" value="EF-hand-dom_pair"/>
</dbReference>
<dbReference type="Pfam" id="PF13202">
    <property type="entry name" value="EF-hand_5"/>
    <property type="match status" value="2"/>
</dbReference>
<protein>
    <recommendedName>
        <fullName evidence="4">Calcineurin B-like protein</fullName>
    </recommendedName>
</protein>
<comment type="function">
    <text evidence="4">Acts as a calcium sensor. CBL proteins interact with CIPK serine-threonine protein kinases. Binding of a CBL protein to the regulatory NAF domain of a CIPK protein lead to the activation of the kinase in a calcium-dependent manner.</text>
</comment>
<dbReference type="PROSITE" id="PS50222">
    <property type="entry name" value="EF_HAND_2"/>
    <property type="match status" value="3"/>
</dbReference>
<dbReference type="Gene3D" id="1.10.238.10">
    <property type="entry name" value="EF-hand"/>
    <property type="match status" value="1"/>
</dbReference>
<keyword evidence="1 4" id="KW-0677">Repeat</keyword>